<evidence type="ECO:0000256" key="1">
    <source>
        <dbReference type="SAM" id="Phobius"/>
    </source>
</evidence>
<dbReference type="AlphaFoldDB" id="A0ABD1YY97"/>
<feature type="transmembrane region" description="Helical" evidence="1">
    <location>
        <begin position="14"/>
        <end position="34"/>
    </location>
</feature>
<comment type="caution">
    <text evidence="2">The sequence shown here is derived from an EMBL/GenBank/DDBJ whole genome shotgun (WGS) entry which is preliminary data.</text>
</comment>
<dbReference type="Proteomes" id="UP001605036">
    <property type="component" value="Unassembled WGS sequence"/>
</dbReference>
<gene>
    <name evidence="2" type="ORF">R1flu_007240</name>
</gene>
<proteinExistence type="predicted"/>
<dbReference type="EMBL" id="JBHFFA010000003">
    <property type="protein sequence ID" value="KAL2635761.1"/>
    <property type="molecule type" value="Genomic_DNA"/>
</dbReference>
<evidence type="ECO:0008006" key="4">
    <source>
        <dbReference type="Google" id="ProtNLM"/>
    </source>
</evidence>
<keyword evidence="1" id="KW-1133">Transmembrane helix</keyword>
<name>A0ABD1YY97_9MARC</name>
<keyword evidence="1" id="KW-0472">Membrane</keyword>
<organism evidence="2 3">
    <name type="scientific">Riccia fluitans</name>
    <dbReference type="NCBI Taxonomy" id="41844"/>
    <lineage>
        <taxon>Eukaryota</taxon>
        <taxon>Viridiplantae</taxon>
        <taxon>Streptophyta</taxon>
        <taxon>Embryophyta</taxon>
        <taxon>Marchantiophyta</taxon>
        <taxon>Marchantiopsida</taxon>
        <taxon>Marchantiidae</taxon>
        <taxon>Marchantiales</taxon>
        <taxon>Ricciaceae</taxon>
        <taxon>Riccia</taxon>
    </lineage>
</organism>
<evidence type="ECO:0000313" key="3">
    <source>
        <dbReference type="Proteomes" id="UP001605036"/>
    </source>
</evidence>
<reference evidence="2 3" key="1">
    <citation type="submission" date="2024-09" db="EMBL/GenBank/DDBJ databases">
        <title>Chromosome-scale assembly of Riccia fluitans.</title>
        <authorList>
            <person name="Paukszto L."/>
            <person name="Sawicki J."/>
            <person name="Karawczyk K."/>
            <person name="Piernik-Szablinska J."/>
            <person name="Szczecinska M."/>
            <person name="Mazdziarz M."/>
        </authorList>
    </citation>
    <scope>NUCLEOTIDE SEQUENCE [LARGE SCALE GENOMIC DNA]</scope>
    <source>
        <strain evidence="2">Rf_01</strain>
        <tissue evidence="2">Aerial parts of the thallus</tissue>
    </source>
</reference>
<protein>
    <recommendedName>
        <fullName evidence="4">ATP synthase F0 subunit 8</fullName>
    </recommendedName>
</protein>
<accession>A0ABD1YY97</accession>
<keyword evidence="3" id="KW-1185">Reference proteome</keyword>
<evidence type="ECO:0000313" key="2">
    <source>
        <dbReference type="EMBL" id="KAL2635761.1"/>
    </source>
</evidence>
<keyword evidence="1" id="KW-0812">Transmembrane</keyword>
<sequence length="77" mass="8205">MPVLPSAPLFLTPASVPAVTVTTFFYIIAALMVLSQAFTTARTGKEKTGIAVSAGVRAERRRSQIERSQLGDVQGIL</sequence>